<dbReference type="SUPFAM" id="SSF52833">
    <property type="entry name" value="Thioredoxin-like"/>
    <property type="match status" value="1"/>
</dbReference>
<evidence type="ECO:0000313" key="3">
    <source>
        <dbReference type="Proteomes" id="UP000310334"/>
    </source>
</evidence>
<protein>
    <submittedName>
        <fullName evidence="2">TlpA family protein disulfide reductase</fullName>
    </submittedName>
</protein>
<organism evidence="2 3">
    <name type="scientific">Metabacillus sediminilitoris</name>
    <dbReference type="NCBI Taxonomy" id="2567941"/>
    <lineage>
        <taxon>Bacteria</taxon>
        <taxon>Bacillati</taxon>
        <taxon>Bacillota</taxon>
        <taxon>Bacilli</taxon>
        <taxon>Bacillales</taxon>
        <taxon>Bacillaceae</taxon>
        <taxon>Metabacillus</taxon>
    </lineage>
</organism>
<dbReference type="InterPro" id="IPR036249">
    <property type="entry name" value="Thioredoxin-like_sf"/>
</dbReference>
<dbReference type="Pfam" id="PF00578">
    <property type="entry name" value="AhpC-TSA"/>
    <property type="match status" value="1"/>
</dbReference>
<evidence type="ECO:0000313" key="2">
    <source>
        <dbReference type="EMBL" id="THF79282.1"/>
    </source>
</evidence>
<dbReference type="CDD" id="cd02966">
    <property type="entry name" value="TlpA_like_family"/>
    <property type="match status" value="1"/>
</dbReference>
<dbReference type="PANTHER" id="PTHR42852:SF1">
    <property type="entry name" value="THIOREDOXIN-LIKE PROTEIN YNEN"/>
    <property type="match status" value="1"/>
</dbReference>
<dbReference type="RefSeq" id="WP_136354546.1">
    <property type="nucleotide sequence ID" value="NZ_CP046266.1"/>
</dbReference>
<dbReference type="PROSITE" id="PS51352">
    <property type="entry name" value="THIOREDOXIN_2"/>
    <property type="match status" value="1"/>
</dbReference>
<dbReference type="InterPro" id="IPR050553">
    <property type="entry name" value="Thioredoxin_ResA/DsbE_sf"/>
</dbReference>
<dbReference type="EMBL" id="SSNT01000009">
    <property type="protein sequence ID" value="THF79282.1"/>
    <property type="molecule type" value="Genomic_DNA"/>
</dbReference>
<comment type="caution">
    <text evidence="2">The sequence shown here is derived from an EMBL/GenBank/DDBJ whole genome shotgun (WGS) entry which is preliminary data.</text>
</comment>
<dbReference type="InterPro" id="IPR017937">
    <property type="entry name" value="Thioredoxin_CS"/>
</dbReference>
<dbReference type="GO" id="GO:0016209">
    <property type="term" value="F:antioxidant activity"/>
    <property type="evidence" value="ECO:0007669"/>
    <property type="project" value="InterPro"/>
</dbReference>
<evidence type="ECO:0000256" key="1">
    <source>
        <dbReference type="ARBA" id="ARBA00023157"/>
    </source>
</evidence>
<dbReference type="InterPro" id="IPR000866">
    <property type="entry name" value="AhpC/TSA"/>
</dbReference>
<keyword evidence="1" id="KW-1015">Disulfide bond</keyword>
<gene>
    <name evidence="2" type="ORF">E6W99_13085</name>
</gene>
<dbReference type="GO" id="GO:0016491">
    <property type="term" value="F:oxidoreductase activity"/>
    <property type="evidence" value="ECO:0007669"/>
    <property type="project" value="InterPro"/>
</dbReference>
<dbReference type="OrthoDB" id="25753at2"/>
<dbReference type="AlphaFoldDB" id="A0A4S4BVV2"/>
<reference evidence="2 3" key="1">
    <citation type="submission" date="2019-04" db="EMBL/GenBank/DDBJ databases">
        <title>Bacillus sediminilitoris sp. nov., isolated from a tidal flat sediment on the East China Sea.</title>
        <authorList>
            <person name="Wei Y."/>
            <person name="Mao H."/>
            <person name="Fang J."/>
        </authorList>
    </citation>
    <scope>NUCLEOTIDE SEQUENCE [LARGE SCALE GENOMIC DNA]</scope>
    <source>
        <strain evidence="2 3">DSL-17</strain>
    </source>
</reference>
<dbReference type="PROSITE" id="PS00194">
    <property type="entry name" value="THIOREDOXIN_1"/>
    <property type="match status" value="1"/>
</dbReference>
<dbReference type="InterPro" id="IPR013766">
    <property type="entry name" value="Thioredoxin_domain"/>
</dbReference>
<dbReference type="Proteomes" id="UP000310334">
    <property type="component" value="Unassembled WGS sequence"/>
</dbReference>
<name>A0A4S4BVV2_9BACI</name>
<keyword evidence="3" id="KW-1185">Reference proteome</keyword>
<dbReference type="PANTHER" id="PTHR42852">
    <property type="entry name" value="THIOL:DISULFIDE INTERCHANGE PROTEIN DSBE"/>
    <property type="match status" value="1"/>
</dbReference>
<dbReference type="Gene3D" id="3.40.30.10">
    <property type="entry name" value="Glutaredoxin"/>
    <property type="match status" value="1"/>
</dbReference>
<sequence>MKKIIAISVLVLLVGYGIYHAISPADAKVGVAEGKAAPDFELTTLEGEQISLSSLKGKKVIINFWATWCPPCRAEMPDMQKIHDTYGDKVVVAAVNLTSSEKSIDSIKGFIDELGLSFPVLLDKKGDINKQYEVMSYPTSYIVNENGIITTKFIGAMNYEQMKDFLKLK</sequence>
<accession>A0A4S4BVV2</accession>
<proteinExistence type="predicted"/>